<dbReference type="Proteomes" id="UP000268014">
    <property type="component" value="Unassembled WGS sequence"/>
</dbReference>
<reference evidence="1 2" key="1">
    <citation type="submission" date="2018-11" db="EMBL/GenBank/DDBJ databases">
        <authorList>
            <consortium name="Pathogen Informatics"/>
        </authorList>
    </citation>
    <scope>NUCLEOTIDE SEQUENCE [LARGE SCALE GENOMIC DNA]</scope>
    <source>
        <strain evidence="1 2">MHpl1</strain>
    </source>
</reference>
<keyword evidence="2" id="KW-1185">Reference proteome</keyword>
<evidence type="ECO:0000313" key="2">
    <source>
        <dbReference type="Proteomes" id="UP000268014"/>
    </source>
</evidence>
<gene>
    <name evidence="1" type="ORF">HPLM_LOCUS1584</name>
</gene>
<evidence type="ECO:0000313" key="1">
    <source>
        <dbReference type="EMBL" id="VDO10234.1"/>
    </source>
</evidence>
<dbReference type="EMBL" id="UZAF01002188">
    <property type="protein sequence ID" value="VDO10234.1"/>
    <property type="molecule type" value="Genomic_DNA"/>
</dbReference>
<protein>
    <submittedName>
        <fullName evidence="1">Uncharacterized protein</fullName>
    </submittedName>
</protein>
<proteinExistence type="predicted"/>
<name>A0A3P7T995_HAEPC</name>
<sequence>MIGYQHAFLQISLVNTNYSDYGFLPENQNRLRLSSFLFG</sequence>
<organism evidence="1 2">
    <name type="scientific">Haemonchus placei</name>
    <name type="common">Barber's pole worm</name>
    <dbReference type="NCBI Taxonomy" id="6290"/>
    <lineage>
        <taxon>Eukaryota</taxon>
        <taxon>Metazoa</taxon>
        <taxon>Ecdysozoa</taxon>
        <taxon>Nematoda</taxon>
        <taxon>Chromadorea</taxon>
        <taxon>Rhabditida</taxon>
        <taxon>Rhabditina</taxon>
        <taxon>Rhabditomorpha</taxon>
        <taxon>Strongyloidea</taxon>
        <taxon>Trichostrongylidae</taxon>
        <taxon>Haemonchus</taxon>
    </lineage>
</organism>
<dbReference type="AlphaFoldDB" id="A0A3P7T995"/>
<accession>A0A3P7T995</accession>